<keyword evidence="4" id="KW-0472">Membrane</keyword>
<proteinExistence type="inferred from homology"/>
<evidence type="ECO:0000256" key="6">
    <source>
        <dbReference type="SAM" id="MobiDB-lite"/>
    </source>
</evidence>
<dbReference type="NCBIfam" id="NF002886">
    <property type="entry name" value="PRK03355.1"/>
    <property type="match status" value="1"/>
</dbReference>
<dbReference type="SUPFAM" id="SSF69593">
    <property type="entry name" value="Glycerol-3-phosphate (1)-acyltransferase"/>
    <property type="match status" value="1"/>
</dbReference>
<dbReference type="GO" id="GO:0012505">
    <property type="term" value="C:endomembrane system"/>
    <property type="evidence" value="ECO:0007669"/>
    <property type="project" value="UniProtKB-SubCell"/>
</dbReference>
<dbReference type="GO" id="GO:0004366">
    <property type="term" value="F:glycerol-3-phosphate O-acyltransferase activity"/>
    <property type="evidence" value="ECO:0007669"/>
    <property type="project" value="UniProtKB-EC"/>
</dbReference>
<dbReference type="AlphaFoldDB" id="A0A3S3AJ96"/>
<dbReference type="RefSeq" id="WP_127944368.1">
    <property type="nucleotide sequence ID" value="NZ_RKLN01000001.1"/>
</dbReference>
<comment type="subcellular location">
    <subcellularLocation>
        <location evidence="1">Endomembrane system</location>
        <topology evidence="1">Peripheral membrane protein</topology>
    </subcellularLocation>
</comment>
<dbReference type="InterPro" id="IPR045520">
    <property type="entry name" value="GPAT/DHAPAT_C"/>
</dbReference>
<dbReference type="CDD" id="cd07993">
    <property type="entry name" value="LPLAT_DHAPAT-like"/>
    <property type="match status" value="1"/>
</dbReference>
<dbReference type="EMBL" id="RKLN01000001">
    <property type="protein sequence ID" value="RVW05976.1"/>
    <property type="molecule type" value="Genomic_DNA"/>
</dbReference>
<dbReference type="GO" id="GO:0005886">
    <property type="term" value="C:plasma membrane"/>
    <property type="evidence" value="ECO:0007669"/>
    <property type="project" value="TreeGrafter"/>
</dbReference>
<evidence type="ECO:0000313" key="8">
    <source>
        <dbReference type="EMBL" id="RVW05976.1"/>
    </source>
</evidence>
<dbReference type="Pfam" id="PF19277">
    <property type="entry name" value="GPAT_C"/>
    <property type="match status" value="1"/>
</dbReference>
<feature type="domain" description="Phospholipid/glycerol acyltransferase" evidence="7">
    <location>
        <begin position="248"/>
        <end position="375"/>
    </location>
</feature>
<dbReference type="InterPro" id="IPR022284">
    <property type="entry name" value="GPAT/DHAPAT"/>
</dbReference>
<evidence type="ECO:0000256" key="5">
    <source>
        <dbReference type="ARBA" id="ARBA00023315"/>
    </source>
</evidence>
<sequence length="769" mass="87667">MTDSTTQSQGVYLTERMSETEDRVLRSWLERREAESGQRTVTVTTSDQELAALTRREDDPVVTPVRVVWLPDTTNGHRGQRLREILSARDPLHLSRKSQRRVLRNDPARCLVLEGDGAPLSELRDRLAERGGGSLPEFIRRQAALALERAERKLLGTQYKVSRFVVEEITDTSRFTAGVKQLAAKLNLTVAEVDRRARSDLDEMVAAQSRRAIALWDQLGRFFSRAYRLDVDTTRFEELRELNREHSLVFLPSHRSYLDPLVLRPALLTNDLPLNHVMGGLNVSFWPIGPISKRSGAVFIRRKFGGDEIYKWTLREYMRFLLNKRFNLEWYIEGGRSRTGKLRPPRYGLLTYLAKAFQDSDASDVYLVPVSLVYDQLYEVSAMAAEAHGAEKRKESFSWMVGYVRAQGQRRGVAHVTVGRPLSLRDSLEQEEDPRLAIQKTGIEVCHRINEVTPITASSLVMLAFLGIEDRALTVPDIGFILGPLVEYITARKLPTAGDVDLTNPQVIRKALFTHLDSGVLERFDEGDERVYYLGKDQDLVAAFFRNNTIHFLVVRAIAEMVLLAAVDEKFTDPLTDGWEEALRLRDLLKFEFFFSDKDTFREELRSELSMIDPGWQHELSNPEHAAHVLSGVRPYLAHRVLQPFLEAYQVVADHLCDAPLSRSFDEKAFLTECLALARQRRLRQQIACTESISSELFATALQLARNRNLVETEDESVVERRREFAAEVGALVRRVREIRARSHAQLDRMQSLSPPTGLVDVPATESEQ</sequence>
<dbReference type="InterPro" id="IPR002123">
    <property type="entry name" value="Plipid/glycerol_acylTrfase"/>
</dbReference>
<dbReference type="InterPro" id="IPR041728">
    <property type="entry name" value="GPAT/DHAPAT_LPLAT"/>
</dbReference>
<dbReference type="PIRSF" id="PIRSF000437">
    <property type="entry name" value="GPAT_DHAPAT"/>
    <property type="match status" value="1"/>
</dbReference>
<evidence type="ECO:0000256" key="3">
    <source>
        <dbReference type="ARBA" id="ARBA00022679"/>
    </source>
</evidence>
<keyword evidence="5 8" id="KW-0012">Acyltransferase</keyword>
<gene>
    <name evidence="8" type="ORF">EF834_00365</name>
</gene>
<dbReference type="OrthoDB" id="335193at2"/>
<accession>A0A3S3AJ96</accession>
<evidence type="ECO:0000256" key="4">
    <source>
        <dbReference type="ARBA" id="ARBA00023136"/>
    </source>
</evidence>
<evidence type="ECO:0000313" key="9">
    <source>
        <dbReference type="Proteomes" id="UP000284333"/>
    </source>
</evidence>
<comment type="similarity">
    <text evidence="2">Belongs to the GPAT/DAPAT family.</text>
</comment>
<dbReference type="PANTHER" id="PTHR12563">
    <property type="entry name" value="GLYCEROL-3-PHOSPHATE ACYLTRANSFERASE"/>
    <property type="match status" value="1"/>
</dbReference>
<dbReference type="Pfam" id="PF01553">
    <property type="entry name" value="Acyltransferase"/>
    <property type="match status" value="1"/>
</dbReference>
<keyword evidence="3 8" id="KW-0808">Transferase</keyword>
<evidence type="ECO:0000256" key="2">
    <source>
        <dbReference type="ARBA" id="ARBA00007937"/>
    </source>
</evidence>
<evidence type="ECO:0000256" key="1">
    <source>
        <dbReference type="ARBA" id="ARBA00004184"/>
    </source>
</evidence>
<protein>
    <submittedName>
        <fullName evidence="8">Glycerol-3-phosphate 1-O-acyltransferase</fullName>
        <ecNumber evidence="8">2.3.1.15</ecNumber>
    </submittedName>
</protein>
<dbReference type="SMART" id="SM00563">
    <property type="entry name" value="PlsC"/>
    <property type="match status" value="1"/>
</dbReference>
<dbReference type="Proteomes" id="UP000284333">
    <property type="component" value="Unassembled WGS sequence"/>
</dbReference>
<reference evidence="8 9" key="1">
    <citation type="submission" date="2018-11" db="EMBL/GenBank/DDBJ databases">
        <title>Rhodococcus spongicola sp. nov. and Rhodococcus xishaensis sp. nov. from marine sponges.</title>
        <authorList>
            <person name="Li L."/>
            <person name="Lin H.W."/>
        </authorList>
    </citation>
    <scope>NUCLEOTIDE SEQUENCE [LARGE SCALE GENOMIC DNA]</scope>
    <source>
        <strain evidence="8 9">LHW50502</strain>
    </source>
</reference>
<dbReference type="EC" id="2.3.1.15" evidence="8"/>
<organism evidence="8 9">
    <name type="scientific">Rhodococcus spongiicola</name>
    <dbReference type="NCBI Taxonomy" id="2487352"/>
    <lineage>
        <taxon>Bacteria</taxon>
        <taxon>Bacillati</taxon>
        <taxon>Actinomycetota</taxon>
        <taxon>Actinomycetes</taxon>
        <taxon>Mycobacteriales</taxon>
        <taxon>Nocardiaceae</taxon>
        <taxon>Rhodococcus</taxon>
    </lineage>
</organism>
<dbReference type="GO" id="GO:0006629">
    <property type="term" value="P:lipid metabolic process"/>
    <property type="evidence" value="ECO:0007669"/>
    <property type="project" value="InterPro"/>
</dbReference>
<keyword evidence="9" id="KW-1185">Reference proteome</keyword>
<dbReference type="PANTHER" id="PTHR12563:SF17">
    <property type="entry name" value="DIHYDROXYACETONE PHOSPHATE ACYLTRANSFERASE"/>
    <property type="match status" value="1"/>
</dbReference>
<name>A0A3S3AJ96_9NOCA</name>
<comment type="caution">
    <text evidence="8">The sequence shown here is derived from an EMBL/GenBank/DDBJ whole genome shotgun (WGS) entry which is preliminary data.</text>
</comment>
<feature type="region of interest" description="Disordered" evidence="6">
    <location>
        <begin position="746"/>
        <end position="769"/>
    </location>
</feature>
<evidence type="ECO:0000259" key="7">
    <source>
        <dbReference type="SMART" id="SM00563"/>
    </source>
</evidence>